<dbReference type="Gene3D" id="3.30.230.10">
    <property type="match status" value="2"/>
</dbReference>
<dbReference type="InterPro" id="IPR014721">
    <property type="entry name" value="Ribsml_uS5_D2-typ_fold_subgr"/>
</dbReference>
<dbReference type="InterPro" id="IPR020568">
    <property type="entry name" value="Ribosomal_Su5_D2-typ_SF"/>
</dbReference>
<dbReference type="Proteomes" id="UP000789396">
    <property type="component" value="Unassembled WGS sequence"/>
</dbReference>
<sequence length="135" mass="14929">MSSDRYIVSAPGKVILFGEHAVVYGKTAIAGSLDKLRTYAFFEKRIDGYLELNLTDLGLQRAFLWPASALPYSLVNNVDVKGLLLAFGHILSPRESNEQDIKKTRELINLWAYQAEKVIHGTPSGVDNSVATYAV</sequence>
<dbReference type="PANTHER" id="PTHR43290">
    <property type="entry name" value="MEVALONATE KINASE"/>
    <property type="match status" value="1"/>
</dbReference>
<evidence type="ECO:0000313" key="3">
    <source>
        <dbReference type="EMBL" id="CAG8523659.1"/>
    </source>
</evidence>
<proteinExistence type="predicted"/>
<keyword evidence="4" id="KW-1185">Reference proteome</keyword>
<keyword evidence="2" id="KW-0418">Kinase</keyword>
<dbReference type="PRINTS" id="PR00959">
    <property type="entry name" value="MEVGALKINASE"/>
</dbReference>
<protein>
    <submittedName>
        <fullName evidence="3">11668_t:CDS:1</fullName>
    </submittedName>
</protein>
<comment type="caution">
    <text evidence="3">The sequence shown here is derived from an EMBL/GenBank/DDBJ whole genome shotgun (WGS) entry which is preliminary data.</text>
</comment>
<dbReference type="GO" id="GO:0019287">
    <property type="term" value="P:isopentenyl diphosphate biosynthetic process, mevalonate pathway"/>
    <property type="evidence" value="ECO:0007669"/>
    <property type="project" value="TreeGrafter"/>
</dbReference>
<name>A0A9N9AC10_9GLOM</name>
<dbReference type="OrthoDB" id="1652964at2759"/>
<reference evidence="3" key="1">
    <citation type="submission" date="2021-06" db="EMBL/GenBank/DDBJ databases">
        <authorList>
            <person name="Kallberg Y."/>
            <person name="Tangrot J."/>
            <person name="Rosling A."/>
        </authorList>
    </citation>
    <scope>NUCLEOTIDE SEQUENCE</scope>
    <source>
        <strain evidence="3">IN212</strain>
    </source>
</reference>
<dbReference type="PANTHER" id="PTHR43290:SF2">
    <property type="entry name" value="MEVALONATE KINASE"/>
    <property type="match status" value="1"/>
</dbReference>
<dbReference type="AlphaFoldDB" id="A0A9N9AC10"/>
<dbReference type="GO" id="GO:0005829">
    <property type="term" value="C:cytosol"/>
    <property type="evidence" value="ECO:0007669"/>
    <property type="project" value="TreeGrafter"/>
</dbReference>
<keyword evidence="1" id="KW-0808">Transferase</keyword>
<organism evidence="3 4">
    <name type="scientific">Racocetra fulgida</name>
    <dbReference type="NCBI Taxonomy" id="60492"/>
    <lineage>
        <taxon>Eukaryota</taxon>
        <taxon>Fungi</taxon>
        <taxon>Fungi incertae sedis</taxon>
        <taxon>Mucoromycota</taxon>
        <taxon>Glomeromycotina</taxon>
        <taxon>Glomeromycetes</taxon>
        <taxon>Diversisporales</taxon>
        <taxon>Gigasporaceae</taxon>
        <taxon>Racocetra</taxon>
    </lineage>
</organism>
<evidence type="ECO:0000256" key="1">
    <source>
        <dbReference type="ARBA" id="ARBA00022679"/>
    </source>
</evidence>
<gene>
    <name evidence="3" type="ORF">RFULGI_LOCUS3472</name>
</gene>
<dbReference type="GO" id="GO:0004496">
    <property type="term" value="F:mevalonate kinase activity"/>
    <property type="evidence" value="ECO:0007669"/>
    <property type="project" value="InterPro"/>
</dbReference>
<dbReference type="InterPro" id="IPR006205">
    <property type="entry name" value="Mev_gal_kin"/>
</dbReference>
<accession>A0A9N9AC10</accession>
<dbReference type="EMBL" id="CAJVPZ010003046">
    <property type="protein sequence ID" value="CAG8523659.1"/>
    <property type="molecule type" value="Genomic_DNA"/>
</dbReference>
<evidence type="ECO:0000313" key="4">
    <source>
        <dbReference type="Proteomes" id="UP000789396"/>
    </source>
</evidence>
<dbReference type="GO" id="GO:0005524">
    <property type="term" value="F:ATP binding"/>
    <property type="evidence" value="ECO:0007669"/>
    <property type="project" value="InterPro"/>
</dbReference>
<dbReference type="SUPFAM" id="SSF54211">
    <property type="entry name" value="Ribosomal protein S5 domain 2-like"/>
    <property type="match status" value="1"/>
</dbReference>
<evidence type="ECO:0000256" key="2">
    <source>
        <dbReference type="ARBA" id="ARBA00022777"/>
    </source>
</evidence>